<dbReference type="GO" id="GO:0015171">
    <property type="term" value="F:amino acid transmembrane transporter activity"/>
    <property type="evidence" value="ECO:0007669"/>
    <property type="project" value="TreeGrafter"/>
</dbReference>
<dbReference type="PANTHER" id="PTHR30086:SF6">
    <property type="entry name" value="AMINO ACID EFFLUX PROTEIN YCGF-RELATED"/>
    <property type="match status" value="1"/>
</dbReference>
<dbReference type="GO" id="GO:0005886">
    <property type="term" value="C:plasma membrane"/>
    <property type="evidence" value="ECO:0007669"/>
    <property type="project" value="UniProtKB-SubCell"/>
</dbReference>
<evidence type="ECO:0000313" key="7">
    <source>
        <dbReference type="EMBL" id="MBH8596088.1"/>
    </source>
</evidence>
<reference evidence="7 8" key="1">
    <citation type="submission" date="2020-12" db="EMBL/GenBank/DDBJ databases">
        <title>WGS of Thermoactinomyces spp.</title>
        <authorList>
            <person name="Cheng K."/>
        </authorList>
    </citation>
    <scope>NUCLEOTIDE SEQUENCE [LARGE SCALE GENOMIC DNA]</scope>
    <source>
        <strain evidence="8">CICC 10671\DSM 43846</strain>
    </source>
</reference>
<dbReference type="AlphaFoldDB" id="A0A8I1AHJ2"/>
<keyword evidence="5 6" id="KW-0472">Membrane</keyword>
<evidence type="ECO:0000256" key="3">
    <source>
        <dbReference type="ARBA" id="ARBA00022692"/>
    </source>
</evidence>
<dbReference type="PANTHER" id="PTHR30086">
    <property type="entry name" value="ARGININE EXPORTER PROTEIN ARGO"/>
    <property type="match status" value="1"/>
</dbReference>
<keyword evidence="8" id="KW-1185">Reference proteome</keyword>
<evidence type="ECO:0000256" key="5">
    <source>
        <dbReference type="ARBA" id="ARBA00023136"/>
    </source>
</evidence>
<feature type="transmembrane region" description="Helical" evidence="6">
    <location>
        <begin position="175"/>
        <end position="193"/>
    </location>
</feature>
<comment type="subcellular location">
    <subcellularLocation>
        <location evidence="1">Cell membrane</location>
        <topology evidence="1">Multi-pass membrane protein</topology>
    </subcellularLocation>
</comment>
<feature type="transmembrane region" description="Helical" evidence="6">
    <location>
        <begin position="103"/>
        <end position="121"/>
    </location>
</feature>
<name>A0A8I1AHJ2_THEIN</name>
<comment type="caution">
    <text evidence="7">The sequence shown here is derived from an EMBL/GenBank/DDBJ whole genome shotgun (WGS) entry which is preliminary data.</text>
</comment>
<dbReference type="Proteomes" id="UP000633619">
    <property type="component" value="Unassembled WGS sequence"/>
</dbReference>
<dbReference type="EMBL" id="JAECVW010000009">
    <property type="protein sequence ID" value="MBH8596088.1"/>
    <property type="molecule type" value="Genomic_DNA"/>
</dbReference>
<evidence type="ECO:0000256" key="1">
    <source>
        <dbReference type="ARBA" id="ARBA00004651"/>
    </source>
</evidence>
<feature type="transmembrane region" description="Helical" evidence="6">
    <location>
        <begin position="133"/>
        <end position="154"/>
    </location>
</feature>
<evidence type="ECO:0000256" key="4">
    <source>
        <dbReference type="ARBA" id="ARBA00022989"/>
    </source>
</evidence>
<feature type="transmembrane region" description="Helical" evidence="6">
    <location>
        <begin position="6"/>
        <end position="26"/>
    </location>
</feature>
<evidence type="ECO:0000313" key="8">
    <source>
        <dbReference type="Proteomes" id="UP000633619"/>
    </source>
</evidence>
<dbReference type="Pfam" id="PF01810">
    <property type="entry name" value="LysE"/>
    <property type="match status" value="1"/>
</dbReference>
<protein>
    <submittedName>
        <fullName evidence="7">LysE family transporter</fullName>
    </submittedName>
</protein>
<gene>
    <name evidence="7" type="ORF">I8U20_12250</name>
</gene>
<keyword evidence="3 6" id="KW-0812">Transmembrane</keyword>
<evidence type="ECO:0000256" key="6">
    <source>
        <dbReference type="SAM" id="Phobius"/>
    </source>
</evidence>
<keyword evidence="2" id="KW-1003">Cell membrane</keyword>
<accession>A0A8I1AHJ2</accession>
<keyword evidence="4 6" id="KW-1133">Transmembrane helix</keyword>
<proteinExistence type="predicted"/>
<evidence type="ECO:0000256" key="2">
    <source>
        <dbReference type="ARBA" id="ARBA00022475"/>
    </source>
</evidence>
<dbReference type="InterPro" id="IPR001123">
    <property type="entry name" value="LeuE-type"/>
</dbReference>
<sequence length="198" mass="21880">METWMGYFILGFALSTPIGPVNIEMIRQGISSGFYPSWLVGLGDVISNLLIVGIILYGFSSGIVDLSYLAFIAVAGGAYLIYLGTSNLKTKLSISSWPRPVHLLAKGFVLGFINPMDFLSWSGVYSTIHQRPLSFLITAFTYLMIGCGMWNLLLSLSVSWCRPYIKPAFIQGFQLISGLILCGYGIFLAWFGFKMLVQ</sequence>
<dbReference type="RefSeq" id="WP_181732766.1">
    <property type="nucleotide sequence ID" value="NZ_JACEIR010000011.1"/>
</dbReference>
<feature type="transmembrane region" description="Helical" evidence="6">
    <location>
        <begin position="66"/>
        <end position="83"/>
    </location>
</feature>
<feature type="transmembrane region" description="Helical" evidence="6">
    <location>
        <begin position="38"/>
        <end position="60"/>
    </location>
</feature>
<organism evidence="7 8">
    <name type="scientific">Thermoactinomyces intermedius</name>
    <dbReference type="NCBI Taxonomy" id="2024"/>
    <lineage>
        <taxon>Bacteria</taxon>
        <taxon>Bacillati</taxon>
        <taxon>Bacillota</taxon>
        <taxon>Bacilli</taxon>
        <taxon>Bacillales</taxon>
        <taxon>Thermoactinomycetaceae</taxon>
        <taxon>Thermoactinomyces</taxon>
    </lineage>
</organism>